<dbReference type="RefSeq" id="WP_068861984.1">
    <property type="nucleotide sequence ID" value="NZ_LZYB01000001.1"/>
</dbReference>
<dbReference type="GO" id="GO:0016853">
    <property type="term" value="F:isomerase activity"/>
    <property type="evidence" value="ECO:0007669"/>
    <property type="project" value="UniProtKB-KW"/>
</dbReference>
<keyword evidence="1" id="KW-0732">Signal</keyword>
<dbReference type="Pfam" id="PF13462">
    <property type="entry name" value="Thioredoxin_4"/>
    <property type="match status" value="1"/>
</dbReference>
<gene>
    <name evidence="3" type="ORF">I603_0227</name>
</gene>
<dbReference type="STRING" id="1300349.I603_0227"/>
<evidence type="ECO:0000259" key="2">
    <source>
        <dbReference type="Pfam" id="PF13462"/>
    </source>
</evidence>
<sequence length="252" mass="26727">MTLRLSALLGVALLAVTVPGGAQQSLDTPRSAFDGIDAQGNWSAAISRTERGHLIGNPDADARLIEFVSYTCGHCASFAMEGEPAIDLTLLTPGKISVEVRPVIRNALDLTVSLLAQCGDPAGFKDRHRAFMYGQKEWIAKFQNAPQSQQAIWARADKASRMNAASALGLADMLVQRGQSIADVNACVMDDAAAQKLINNGTADRLDFEVAGTPSFALDGKLLENVHNWAGLYPVLSARFASPAEGDLSTGS</sequence>
<dbReference type="InterPro" id="IPR012336">
    <property type="entry name" value="Thioredoxin-like_fold"/>
</dbReference>
<accession>A0A1A7BK41</accession>
<dbReference type="InterPro" id="IPR036249">
    <property type="entry name" value="Thioredoxin-like_sf"/>
</dbReference>
<proteinExistence type="predicted"/>
<comment type="caution">
    <text evidence="3">The sequence shown here is derived from an EMBL/GenBank/DDBJ whole genome shotgun (WGS) entry which is preliminary data.</text>
</comment>
<name>A0A1A7BK41_9SPHN</name>
<dbReference type="Proteomes" id="UP000092484">
    <property type="component" value="Unassembled WGS sequence"/>
</dbReference>
<dbReference type="AlphaFoldDB" id="A0A1A7BK41"/>
<dbReference type="EMBL" id="LZYB01000001">
    <property type="protein sequence ID" value="OBV12096.1"/>
    <property type="molecule type" value="Genomic_DNA"/>
</dbReference>
<evidence type="ECO:0000313" key="4">
    <source>
        <dbReference type="Proteomes" id="UP000092484"/>
    </source>
</evidence>
<protein>
    <submittedName>
        <fullName evidence="3">Protein-disulfide isomerase</fullName>
    </submittedName>
</protein>
<evidence type="ECO:0000313" key="3">
    <source>
        <dbReference type="EMBL" id="OBV12096.1"/>
    </source>
</evidence>
<dbReference type="Gene3D" id="1.10.40.110">
    <property type="match status" value="1"/>
</dbReference>
<feature type="domain" description="Thioredoxin-like fold" evidence="2">
    <location>
        <begin position="49"/>
        <end position="232"/>
    </location>
</feature>
<keyword evidence="3" id="KW-0413">Isomerase</keyword>
<feature type="signal peptide" evidence="1">
    <location>
        <begin position="1"/>
        <end position="22"/>
    </location>
</feature>
<feature type="chain" id="PRO_5008355157" evidence="1">
    <location>
        <begin position="23"/>
        <end position="252"/>
    </location>
</feature>
<dbReference type="Gene3D" id="3.40.30.10">
    <property type="entry name" value="Glutaredoxin"/>
    <property type="match status" value="1"/>
</dbReference>
<keyword evidence="4" id="KW-1185">Reference proteome</keyword>
<organism evidence="3 4">
    <name type="scientific">Erythrobacter dokdonensis DSW-74</name>
    <dbReference type="NCBI Taxonomy" id="1300349"/>
    <lineage>
        <taxon>Bacteria</taxon>
        <taxon>Pseudomonadati</taxon>
        <taxon>Pseudomonadota</taxon>
        <taxon>Alphaproteobacteria</taxon>
        <taxon>Sphingomonadales</taxon>
        <taxon>Erythrobacteraceae</taxon>
        <taxon>Erythrobacter/Porphyrobacter group</taxon>
        <taxon>Erythrobacter</taxon>
    </lineage>
</organism>
<evidence type="ECO:0000256" key="1">
    <source>
        <dbReference type="SAM" id="SignalP"/>
    </source>
</evidence>
<dbReference type="SUPFAM" id="SSF52833">
    <property type="entry name" value="Thioredoxin-like"/>
    <property type="match status" value="1"/>
</dbReference>
<reference evidence="3 4" key="1">
    <citation type="submission" date="2016-06" db="EMBL/GenBank/DDBJ databases">
        <title>Genome sequence of Porphyrobacter dokdonensis DSW-74.</title>
        <authorList>
            <person name="Kim J.F."/>
            <person name="Song J.Y."/>
        </authorList>
    </citation>
    <scope>NUCLEOTIDE SEQUENCE [LARGE SCALE GENOMIC DNA]</scope>
    <source>
        <strain evidence="3 4">DSW-74</strain>
    </source>
</reference>